<evidence type="ECO:0000313" key="3">
    <source>
        <dbReference type="EMBL" id="KAK5166735.1"/>
    </source>
</evidence>
<organism evidence="3 4">
    <name type="scientific">Saxophila tyrrhenica</name>
    <dbReference type="NCBI Taxonomy" id="1690608"/>
    <lineage>
        <taxon>Eukaryota</taxon>
        <taxon>Fungi</taxon>
        <taxon>Dikarya</taxon>
        <taxon>Ascomycota</taxon>
        <taxon>Pezizomycotina</taxon>
        <taxon>Dothideomycetes</taxon>
        <taxon>Dothideomycetidae</taxon>
        <taxon>Mycosphaerellales</taxon>
        <taxon>Extremaceae</taxon>
        <taxon>Saxophila</taxon>
    </lineage>
</organism>
<dbReference type="InterPro" id="IPR045010">
    <property type="entry name" value="MDR_fam"/>
</dbReference>
<dbReference type="FunFam" id="3.40.50.720:FF:000121">
    <property type="entry name" value="Prostaglandin reductase 2"/>
    <property type="match status" value="1"/>
</dbReference>
<gene>
    <name evidence="3" type="ORF">LTR77_008279</name>
</gene>
<accession>A0AAV9P4C6</accession>
<dbReference type="PANTHER" id="PTHR43205">
    <property type="entry name" value="PROSTAGLANDIN REDUCTASE"/>
    <property type="match status" value="1"/>
</dbReference>
<dbReference type="InterPro" id="IPR011032">
    <property type="entry name" value="GroES-like_sf"/>
</dbReference>
<keyword evidence="1" id="KW-0560">Oxidoreductase</keyword>
<dbReference type="Proteomes" id="UP001337655">
    <property type="component" value="Unassembled WGS sequence"/>
</dbReference>
<evidence type="ECO:0000313" key="4">
    <source>
        <dbReference type="Proteomes" id="UP001337655"/>
    </source>
</evidence>
<dbReference type="Pfam" id="PF16884">
    <property type="entry name" value="ADH_N_2"/>
    <property type="match status" value="1"/>
</dbReference>
<comment type="caution">
    <text evidence="3">The sequence shown here is derived from an EMBL/GenBank/DDBJ whole genome shotgun (WGS) entry which is preliminary data.</text>
</comment>
<dbReference type="InterPro" id="IPR020843">
    <property type="entry name" value="ER"/>
</dbReference>
<dbReference type="GeneID" id="89929613"/>
<sequence>MTQNKSLIFKKIPTGTPVAGEHLVVEDRPIDLDAPLPDNGILVHNLYFSFDPYQRGRMRDVSIPSYSPAYPLDQPIKNSSIARVLRSNNPRFSKDDLITNYMSGNFEEYSLIPESELSAEVVWKLDNPYDLPPQDFLGPLGMPGLTAYSSFYEIGQPKRGETIFISAASGAVGSLVGQLAKREGLRVIGSVGDDAKLEYILKDLGFDAGFNYKRESPMDGLKRLAPDGIDVYYESVGGAHLEAALSSLKLNGRIVVSGMISDYNKPFEQKYGVRNLQVFFEKRLKMQGFIVADLSPKYFEEHQKNVQKWMKEGSLKAKMAVTVGMDQAAEGLLGLFEGSNFGKAILQVGK</sequence>
<dbReference type="SMART" id="SM00829">
    <property type="entry name" value="PKS_ER"/>
    <property type="match status" value="1"/>
</dbReference>
<reference evidence="3 4" key="1">
    <citation type="submission" date="2023-08" db="EMBL/GenBank/DDBJ databases">
        <title>Black Yeasts Isolated from many extreme environments.</title>
        <authorList>
            <person name="Coleine C."/>
            <person name="Stajich J.E."/>
            <person name="Selbmann L."/>
        </authorList>
    </citation>
    <scope>NUCLEOTIDE SEQUENCE [LARGE SCALE GENOMIC DNA]</scope>
    <source>
        <strain evidence="3 4">CCFEE 5935</strain>
    </source>
</reference>
<proteinExistence type="predicted"/>
<dbReference type="CDD" id="cd05288">
    <property type="entry name" value="PGDH"/>
    <property type="match status" value="1"/>
</dbReference>
<dbReference type="Gene3D" id="3.40.50.720">
    <property type="entry name" value="NAD(P)-binding Rossmann-like Domain"/>
    <property type="match status" value="1"/>
</dbReference>
<dbReference type="SUPFAM" id="SSF50129">
    <property type="entry name" value="GroES-like"/>
    <property type="match status" value="1"/>
</dbReference>
<dbReference type="RefSeq" id="XP_064656617.1">
    <property type="nucleotide sequence ID" value="XM_064805512.1"/>
</dbReference>
<dbReference type="Pfam" id="PF00107">
    <property type="entry name" value="ADH_zinc_N"/>
    <property type="match status" value="1"/>
</dbReference>
<evidence type="ECO:0000256" key="1">
    <source>
        <dbReference type="ARBA" id="ARBA00023002"/>
    </source>
</evidence>
<dbReference type="InterPro" id="IPR013149">
    <property type="entry name" value="ADH-like_C"/>
</dbReference>
<dbReference type="AlphaFoldDB" id="A0AAV9P4C6"/>
<dbReference type="Gene3D" id="3.90.180.10">
    <property type="entry name" value="Medium-chain alcohol dehydrogenases, catalytic domain"/>
    <property type="match status" value="1"/>
</dbReference>
<dbReference type="GO" id="GO:0016628">
    <property type="term" value="F:oxidoreductase activity, acting on the CH-CH group of donors, NAD or NADP as acceptor"/>
    <property type="evidence" value="ECO:0007669"/>
    <property type="project" value="InterPro"/>
</dbReference>
<evidence type="ECO:0000259" key="2">
    <source>
        <dbReference type="SMART" id="SM00829"/>
    </source>
</evidence>
<keyword evidence="4" id="KW-1185">Reference proteome</keyword>
<dbReference type="InterPro" id="IPR041694">
    <property type="entry name" value="ADH_N_2"/>
</dbReference>
<feature type="domain" description="Enoyl reductase (ER)" evidence="2">
    <location>
        <begin position="104"/>
        <end position="346"/>
    </location>
</feature>
<dbReference type="EMBL" id="JAVRRT010000013">
    <property type="protein sequence ID" value="KAK5166735.1"/>
    <property type="molecule type" value="Genomic_DNA"/>
</dbReference>
<dbReference type="SUPFAM" id="SSF51735">
    <property type="entry name" value="NAD(P)-binding Rossmann-fold domains"/>
    <property type="match status" value="1"/>
</dbReference>
<protein>
    <recommendedName>
        <fullName evidence="2">Enoyl reductase (ER) domain-containing protein</fullName>
    </recommendedName>
</protein>
<name>A0AAV9P4C6_9PEZI</name>
<dbReference type="PANTHER" id="PTHR43205:SF7">
    <property type="entry name" value="PROSTAGLANDIN REDUCTASE 1"/>
    <property type="match status" value="1"/>
</dbReference>
<dbReference type="InterPro" id="IPR036291">
    <property type="entry name" value="NAD(P)-bd_dom_sf"/>
</dbReference>